<dbReference type="GO" id="GO:0005777">
    <property type="term" value="C:peroxisome"/>
    <property type="evidence" value="ECO:0007669"/>
    <property type="project" value="TreeGrafter"/>
</dbReference>
<accession>A0AAQ3KLW8</accession>
<evidence type="ECO:0000259" key="8">
    <source>
        <dbReference type="Pfam" id="PF00501"/>
    </source>
</evidence>
<evidence type="ECO:0000256" key="2">
    <source>
        <dbReference type="ARBA" id="ARBA00012959"/>
    </source>
</evidence>
<dbReference type="PANTHER" id="PTHR24096">
    <property type="entry name" value="LONG-CHAIN-FATTY-ACID--COA LIGASE"/>
    <property type="match status" value="1"/>
</dbReference>
<dbReference type="CDD" id="cd05904">
    <property type="entry name" value="4CL"/>
    <property type="match status" value="1"/>
</dbReference>
<dbReference type="EMBL" id="CP136895">
    <property type="protein sequence ID" value="WOL09518.1"/>
    <property type="molecule type" value="Genomic_DNA"/>
</dbReference>
<feature type="domain" description="AMP-binding enzyme C-terminal" evidence="9">
    <location>
        <begin position="456"/>
        <end position="530"/>
    </location>
</feature>
<dbReference type="GO" id="GO:0106290">
    <property type="term" value="F:trans-cinnamate-CoA ligase activity"/>
    <property type="evidence" value="ECO:0007669"/>
    <property type="project" value="UniProtKB-ARBA"/>
</dbReference>
<dbReference type="GO" id="GO:0016207">
    <property type="term" value="F:4-coumarate-CoA ligase activity"/>
    <property type="evidence" value="ECO:0007669"/>
    <property type="project" value="UniProtKB-EC"/>
</dbReference>
<dbReference type="InterPro" id="IPR025110">
    <property type="entry name" value="AMP-bd_C"/>
</dbReference>
<comment type="similarity">
    <text evidence="1">Belongs to the ATP-dependent AMP-binding enzyme family.</text>
</comment>
<dbReference type="GO" id="GO:0006744">
    <property type="term" value="P:ubiquinone biosynthetic process"/>
    <property type="evidence" value="ECO:0007669"/>
    <property type="project" value="TreeGrafter"/>
</dbReference>
<sequence>MEVRCSPPSPAFFSPDSGIYHSKHSPVSLPHTDLVSYIFSHAHGGVTALVDARTGSSIAYADLRRMVSSLASGLKRIGITGNDVVLVMLPNSVLFPIIVLGVISAGAVFSSMNPLSSQEEIKKQMKQCRASLIMTASDNVPKVRRLGVRIVAVPDESKFDAGKFALFKNLISTNPDVDAPRSVIRQTDTAAILFSSGTTGASKGVILTHGNLIAAVGLFVRFECSQYDRESWRDVYLAAIPMFHVYGLALFSMGLLSVGSTIVVMRRFDAEEAVRLIDGYKVTHFPVVPPIMASLVRAKRTTGSRLQSLIQVSSGAAPVSQKSVDDFLGAYPHVDFIQGYGLTESAAVGARGFNTLTFRKNKSVGLLAPNMKAKIIDIETGLCLPPGSSGELLLQGPGIMKGYLNDENATSSTIVEDGWLKTGDIAYFDQDGYLYIIDRLKETIKYKGFQISPADLEAIMITHPEVADVAVTSAKNEEAGEVPVAFIVRSSGSNLSAKDVMEFVAKQVAPYKKVRKVVFVNSIPRSAAGKILRRELRGDSTSRM</sequence>
<dbReference type="InterPro" id="IPR045851">
    <property type="entry name" value="AMP-bd_C_sf"/>
</dbReference>
<keyword evidence="11" id="KW-1185">Reference proteome</keyword>
<dbReference type="PROSITE" id="PS00455">
    <property type="entry name" value="AMP_BINDING"/>
    <property type="match status" value="1"/>
</dbReference>
<evidence type="ECO:0000256" key="6">
    <source>
        <dbReference type="ARBA" id="ARBA00034252"/>
    </source>
</evidence>
<dbReference type="Gene3D" id="3.40.50.12780">
    <property type="entry name" value="N-terminal domain of ligase-like"/>
    <property type="match status" value="1"/>
</dbReference>
<name>A0AAQ3KLW8_9LILI</name>
<evidence type="ECO:0000256" key="5">
    <source>
        <dbReference type="ARBA" id="ARBA00022840"/>
    </source>
</evidence>
<reference evidence="10 11" key="1">
    <citation type="submission" date="2023-10" db="EMBL/GenBank/DDBJ databases">
        <title>Chromosome-scale genome assembly provides insights into flower coloration mechanisms of Canna indica.</title>
        <authorList>
            <person name="Li C."/>
        </authorList>
    </citation>
    <scope>NUCLEOTIDE SEQUENCE [LARGE SCALE GENOMIC DNA]</scope>
    <source>
        <tissue evidence="10">Flower</tissue>
    </source>
</reference>
<keyword evidence="5" id="KW-0067">ATP-binding</keyword>
<dbReference type="FunFam" id="3.40.50.12780:FF:000003">
    <property type="entry name" value="Long-chain-fatty-acid--CoA ligase FadD"/>
    <property type="match status" value="1"/>
</dbReference>
<dbReference type="SUPFAM" id="SSF56801">
    <property type="entry name" value="Acetyl-CoA synthetase-like"/>
    <property type="match status" value="1"/>
</dbReference>
<gene>
    <name evidence="10" type="ORF">Cni_G18271</name>
</gene>
<keyword evidence="7" id="KW-0472">Membrane</keyword>
<feature type="transmembrane region" description="Helical" evidence="7">
    <location>
        <begin position="93"/>
        <end position="115"/>
    </location>
</feature>
<dbReference type="GO" id="GO:0005524">
    <property type="term" value="F:ATP binding"/>
    <property type="evidence" value="ECO:0007669"/>
    <property type="project" value="UniProtKB-KW"/>
</dbReference>
<proteinExistence type="inferred from homology"/>
<dbReference type="Proteomes" id="UP001327560">
    <property type="component" value="Chromosome 6"/>
</dbReference>
<evidence type="ECO:0000259" key="9">
    <source>
        <dbReference type="Pfam" id="PF13193"/>
    </source>
</evidence>
<keyword evidence="7" id="KW-1133">Transmembrane helix</keyword>
<dbReference type="FunFam" id="3.30.300.30:FF:000007">
    <property type="entry name" value="4-coumarate--CoA ligase 2"/>
    <property type="match status" value="1"/>
</dbReference>
<keyword evidence="7" id="KW-0812">Transmembrane</keyword>
<protein>
    <recommendedName>
        <fullName evidence="2">4-coumarate--CoA ligase</fullName>
        <ecNumber evidence="2">6.2.1.12</ecNumber>
    </recommendedName>
</protein>
<dbReference type="InterPro" id="IPR020845">
    <property type="entry name" value="AMP-binding_CS"/>
</dbReference>
<organism evidence="10 11">
    <name type="scientific">Canna indica</name>
    <name type="common">Indian-shot</name>
    <dbReference type="NCBI Taxonomy" id="4628"/>
    <lineage>
        <taxon>Eukaryota</taxon>
        <taxon>Viridiplantae</taxon>
        <taxon>Streptophyta</taxon>
        <taxon>Embryophyta</taxon>
        <taxon>Tracheophyta</taxon>
        <taxon>Spermatophyta</taxon>
        <taxon>Magnoliopsida</taxon>
        <taxon>Liliopsida</taxon>
        <taxon>Zingiberales</taxon>
        <taxon>Cannaceae</taxon>
        <taxon>Canna</taxon>
    </lineage>
</organism>
<evidence type="ECO:0000256" key="7">
    <source>
        <dbReference type="SAM" id="Phobius"/>
    </source>
</evidence>
<evidence type="ECO:0000256" key="1">
    <source>
        <dbReference type="ARBA" id="ARBA00006432"/>
    </source>
</evidence>
<evidence type="ECO:0000313" key="10">
    <source>
        <dbReference type="EMBL" id="WOL09518.1"/>
    </source>
</evidence>
<dbReference type="EC" id="6.2.1.12" evidence="2"/>
<evidence type="ECO:0000256" key="4">
    <source>
        <dbReference type="ARBA" id="ARBA00022741"/>
    </source>
</evidence>
<comment type="catalytic activity">
    <reaction evidence="6">
        <text>(E)-4-coumarate + ATP + CoA = (E)-4-coumaroyl-CoA + AMP + diphosphate</text>
        <dbReference type="Rhea" id="RHEA:19641"/>
        <dbReference type="ChEBI" id="CHEBI:12876"/>
        <dbReference type="ChEBI" id="CHEBI:30616"/>
        <dbReference type="ChEBI" id="CHEBI:33019"/>
        <dbReference type="ChEBI" id="CHEBI:57287"/>
        <dbReference type="ChEBI" id="CHEBI:85008"/>
        <dbReference type="ChEBI" id="CHEBI:456215"/>
        <dbReference type="EC" id="6.2.1.12"/>
    </reaction>
    <physiologicalReaction direction="left-to-right" evidence="6">
        <dbReference type="Rhea" id="RHEA:19642"/>
    </physiologicalReaction>
</comment>
<dbReference type="InterPro" id="IPR042099">
    <property type="entry name" value="ANL_N_sf"/>
</dbReference>
<keyword evidence="3 10" id="KW-0436">Ligase</keyword>
<evidence type="ECO:0000256" key="3">
    <source>
        <dbReference type="ARBA" id="ARBA00022598"/>
    </source>
</evidence>
<dbReference type="GO" id="GO:0009698">
    <property type="term" value="P:phenylpropanoid metabolic process"/>
    <property type="evidence" value="ECO:0007669"/>
    <property type="project" value="UniProtKB-ARBA"/>
</dbReference>
<dbReference type="InterPro" id="IPR000873">
    <property type="entry name" value="AMP-dep_synth/lig_dom"/>
</dbReference>
<feature type="domain" description="AMP-dependent synthetase/ligase" evidence="8">
    <location>
        <begin position="43"/>
        <end position="404"/>
    </location>
</feature>
<dbReference type="PANTHER" id="PTHR24096:SF149">
    <property type="entry name" value="AMP-BINDING DOMAIN-CONTAINING PROTEIN-RELATED"/>
    <property type="match status" value="1"/>
</dbReference>
<dbReference type="AlphaFoldDB" id="A0AAQ3KLW8"/>
<dbReference type="Pfam" id="PF00501">
    <property type="entry name" value="AMP-binding"/>
    <property type="match status" value="1"/>
</dbReference>
<dbReference type="Pfam" id="PF13193">
    <property type="entry name" value="AMP-binding_C"/>
    <property type="match status" value="1"/>
</dbReference>
<keyword evidence="4" id="KW-0547">Nucleotide-binding</keyword>
<dbReference type="Gene3D" id="3.30.300.30">
    <property type="match status" value="1"/>
</dbReference>
<feature type="transmembrane region" description="Helical" evidence="7">
    <location>
        <begin position="235"/>
        <end position="258"/>
    </location>
</feature>
<evidence type="ECO:0000313" key="11">
    <source>
        <dbReference type="Proteomes" id="UP001327560"/>
    </source>
</evidence>